<dbReference type="PANTHER" id="PTHR40099">
    <property type="entry name" value="ACETOLACTATE SYNTHASE, SMALL SUBUNIT"/>
    <property type="match status" value="1"/>
</dbReference>
<accession>A0ABR7FYI8</accession>
<gene>
    <name evidence="2" type="ORF">H8S01_04640</name>
</gene>
<keyword evidence="3" id="KW-1185">Reference proteome</keyword>
<dbReference type="Proteomes" id="UP000628463">
    <property type="component" value="Unassembled WGS sequence"/>
</dbReference>
<proteinExistence type="predicted"/>
<dbReference type="SUPFAM" id="SSF55021">
    <property type="entry name" value="ACT-like"/>
    <property type="match status" value="1"/>
</dbReference>
<dbReference type="RefSeq" id="WP_021867116.1">
    <property type="nucleotide sequence ID" value="NZ_JACOPD010000003.1"/>
</dbReference>
<evidence type="ECO:0000313" key="2">
    <source>
        <dbReference type="EMBL" id="MBC5680250.1"/>
    </source>
</evidence>
<dbReference type="PANTHER" id="PTHR40099:SF1">
    <property type="entry name" value="ACETOLACTATE SYNTHASE, SMALL SUBUNIT"/>
    <property type="match status" value="1"/>
</dbReference>
<feature type="domain" description="ACT" evidence="1">
    <location>
        <begin position="2"/>
        <end position="118"/>
    </location>
</feature>
<sequence>MIKQLSVLVSNNPGNLFNVVEILKENNIECYGLSTYDATDFGVFHMIVDDPDRCNDVLSSKGYTVLERFVIAVRLQERFTNMSDFLKELKNARTNLDCIFTFVSHNQEPVIVFRTEDSFEVEKYLTDKGFHVYTSMKEFM</sequence>
<organism evidence="2 3">
    <name type="scientific">Lachnospira hominis</name>
    <name type="common">ex Liu et al. 2021</name>
    <dbReference type="NCBI Taxonomy" id="2763051"/>
    <lineage>
        <taxon>Bacteria</taxon>
        <taxon>Bacillati</taxon>
        <taxon>Bacillota</taxon>
        <taxon>Clostridia</taxon>
        <taxon>Lachnospirales</taxon>
        <taxon>Lachnospiraceae</taxon>
        <taxon>Lachnospira</taxon>
    </lineage>
</organism>
<reference evidence="2 3" key="1">
    <citation type="submission" date="2020-08" db="EMBL/GenBank/DDBJ databases">
        <title>Genome public.</title>
        <authorList>
            <person name="Liu C."/>
            <person name="Sun Q."/>
        </authorList>
    </citation>
    <scope>NUCLEOTIDE SEQUENCE [LARGE SCALE GENOMIC DNA]</scope>
    <source>
        <strain evidence="2 3">NSJ-43</strain>
    </source>
</reference>
<dbReference type="EMBL" id="JACOPD010000003">
    <property type="protein sequence ID" value="MBC5680250.1"/>
    <property type="molecule type" value="Genomic_DNA"/>
</dbReference>
<protein>
    <recommendedName>
        <fullName evidence="1">ACT domain-containing protein</fullName>
    </recommendedName>
</protein>
<dbReference type="InterPro" id="IPR045739">
    <property type="entry name" value="ACT_dom_pair"/>
</dbReference>
<dbReference type="Gene3D" id="3.30.2130.10">
    <property type="entry name" value="VC0802-like"/>
    <property type="match status" value="1"/>
</dbReference>
<evidence type="ECO:0000313" key="3">
    <source>
        <dbReference type="Proteomes" id="UP000628463"/>
    </source>
</evidence>
<dbReference type="Pfam" id="PF19571">
    <property type="entry name" value="ACT_8"/>
    <property type="match status" value="1"/>
</dbReference>
<dbReference type="InterPro" id="IPR045865">
    <property type="entry name" value="ACT-like_dom_sf"/>
</dbReference>
<evidence type="ECO:0000259" key="1">
    <source>
        <dbReference type="Pfam" id="PF19571"/>
    </source>
</evidence>
<comment type="caution">
    <text evidence="2">The sequence shown here is derived from an EMBL/GenBank/DDBJ whole genome shotgun (WGS) entry which is preliminary data.</text>
</comment>
<name>A0ABR7FYI8_9FIRM</name>